<dbReference type="InterPro" id="IPR052759">
    <property type="entry name" value="Metalloprotease_M4"/>
</dbReference>
<feature type="compositionally biased region" description="Gly residues" evidence="7">
    <location>
        <begin position="62"/>
        <end position="71"/>
    </location>
</feature>
<evidence type="ECO:0000256" key="2">
    <source>
        <dbReference type="ARBA" id="ARBA00022670"/>
    </source>
</evidence>
<proteinExistence type="inferred from homology"/>
<feature type="region of interest" description="Disordered" evidence="7">
    <location>
        <begin position="57"/>
        <end position="96"/>
    </location>
</feature>
<keyword evidence="5" id="KW-0862">Zinc</keyword>
<dbReference type="EMBL" id="JAFJYH010000118">
    <property type="protein sequence ID" value="KAG4418859.1"/>
    <property type="molecule type" value="Genomic_DNA"/>
</dbReference>
<evidence type="ECO:0000259" key="9">
    <source>
        <dbReference type="Pfam" id="PF02868"/>
    </source>
</evidence>
<dbReference type="PANTHER" id="PTHR43579">
    <property type="match status" value="1"/>
</dbReference>
<evidence type="ECO:0000313" key="11">
    <source>
        <dbReference type="Proteomes" id="UP000664132"/>
    </source>
</evidence>
<dbReference type="Pfam" id="PF02868">
    <property type="entry name" value="Peptidase_M4_C"/>
    <property type="match status" value="1"/>
</dbReference>
<dbReference type="InterPro" id="IPR023612">
    <property type="entry name" value="Peptidase_M4"/>
</dbReference>
<dbReference type="InterPro" id="IPR013856">
    <property type="entry name" value="Peptidase_M4_domain"/>
</dbReference>
<dbReference type="GO" id="GO:0006508">
    <property type="term" value="P:proteolysis"/>
    <property type="evidence" value="ECO:0007669"/>
    <property type="project" value="UniProtKB-KW"/>
</dbReference>
<dbReference type="GO" id="GO:0004222">
    <property type="term" value="F:metalloendopeptidase activity"/>
    <property type="evidence" value="ECO:0007669"/>
    <property type="project" value="InterPro"/>
</dbReference>
<dbReference type="SUPFAM" id="SSF55486">
    <property type="entry name" value="Metalloproteases ('zincins'), catalytic domain"/>
    <property type="match status" value="1"/>
</dbReference>
<sequence>MATNMELPHKPCKHFCSIIPPNLLLDILESNNTSQETRAAVQKTYDHCGKLLAKRKTHCHGGHSGGAGAGARQGLTASASGGQSQSQSEIHRPHGRSSIIPSYVFSDIASSSEASSSQQEHAQHSIKTSQKLHAIRTGADTKEIAGTSTTPAPDAEDGLFRKIYTSQKTAKLRKKLLYSEGGDLTTLEADESAKEVLEYFGKTFEFYKEVFERDGIDGENLQMIGSLHYDDIPGPPGMDNAFWDGDEMAFGDGDGEIFGSFTKNIDVIGHELTHGVVQFTANLEYEIQSGALNESMADVFGTMIKQYFHPGGKQLASDADWLIGEGIFLPAVTNAKALRSMKAPGTAYNNPKVGKDRQPATMAGYVESPNTDAGDWGGVHINSGIPNHAFYLASVALGGYSWEKAGMIWYKALLDEKLVGIDTGTAFKVFADLTVGYAKSLFDADVEAKVKKAWTDVGVLEASEAPKEPKDEV</sequence>
<evidence type="ECO:0000259" key="8">
    <source>
        <dbReference type="Pfam" id="PF01447"/>
    </source>
</evidence>
<dbReference type="Gene3D" id="1.10.390.10">
    <property type="entry name" value="Neutral Protease Domain 2"/>
    <property type="match status" value="1"/>
</dbReference>
<feature type="region of interest" description="Disordered" evidence="7">
    <location>
        <begin position="110"/>
        <end position="134"/>
    </location>
</feature>
<organism evidence="10 11">
    <name type="scientific">Cadophora malorum</name>
    <dbReference type="NCBI Taxonomy" id="108018"/>
    <lineage>
        <taxon>Eukaryota</taxon>
        <taxon>Fungi</taxon>
        <taxon>Dikarya</taxon>
        <taxon>Ascomycota</taxon>
        <taxon>Pezizomycotina</taxon>
        <taxon>Leotiomycetes</taxon>
        <taxon>Helotiales</taxon>
        <taxon>Ploettnerulaceae</taxon>
        <taxon>Cadophora</taxon>
    </lineage>
</organism>
<dbReference type="InterPro" id="IPR027268">
    <property type="entry name" value="Peptidase_M4/M1_CTD_sf"/>
</dbReference>
<keyword evidence="11" id="KW-1185">Reference proteome</keyword>
<protein>
    <recommendedName>
        <fullName evidence="12">Protease prtS</fullName>
    </recommendedName>
</protein>
<dbReference type="InterPro" id="IPR001570">
    <property type="entry name" value="Peptidase_M4_C_domain"/>
</dbReference>
<feature type="compositionally biased region" description="Low complexity" evidence="7">
    <location>
        <begin position="77"/>
        <end position="88"/>
    </location>
</feature>
<keyword evidence="3" id="KW-0479">Metal-binding</keyword>
<dbReference type="OrthoDB" id="5332336at2759"/>
<feature type="domain" description="Peptidase M4 C-terminal" evidence="9">
    <location>
        <begin position="281"/>
        <end position="459"/>
    </location>
</feature>
<dbReference type="GO" id="GO:0046872">
    <property type="term" value="F:metal ion binding"/>
    <property type="evidence" value="ECO:0007669"/>
    <property type="project" value="UniProtKB-KW"/>
</dbReference>
<dbReference type="AlphaFoldDB" id="A0A8H7WAS5"/>
<keyword evidence="2" id="KW-0645">Protease</keyword>
<evidence type="ECO:0000256" key="5">
    <source>
        <dbReference type="ARBA" id="ARBA00022833"/>
    </source>
</evidence>
<evidence type="ECO:0000256" key="1">
    <source>
        <dbReference type="ARBA" id="ARBA00009388"/>
    </source>
</evidence>
<comment type="caution">
    <text evidence="10">The sequence shown here is derived from an EMBL/GenBank/DDBJ whole genome shotgun (WGS) entry which is preliminary data.</text>
</comment>
<evidence type="ECO:0000256" key="4">
    <source>
        <dbReference type="ARBA" id="ARBA00022801"/>
    </source>
</evidence>
<feature type="domain" description="Peptidase M4" evidence="8">
    <location>
        <begin position="188"/>
        <end position="278"/>
    </location>
</feature>
<evidence type="ECO:0008006" key="12">
    <source>
        <dbReference type="Google" id="ProtNLM"/>
    </source>
</evidence>
<keyword evidence="6" id="KW-0482">Metalloprotease</keyword>
<feature type="compositionally biased region" description="Low complexity" evidence="7">
    <location>
        <begin position="110"/>
        <end position="120"/>
    </location>
</feature>
<dbReference type="CDD" id="cd09597">
    <property type="entry name" value="M4_TLP"/>
    <property type="match status" value="1"/>
</dbReference>
<dbReference type="Gene3D" id="3.10.170.10">
    <property type="match status" value="1"/>
</dbReference>
<accession>A0A8H7WAS5</accession>
<name>A0A8H7WAS5_9HELO</name>
<comment type="similarity">
    <text evidence="1">Belongs to the peptidase M4 family.</text>
</comment>
<evidence type="ECO:0000256" key="7">
    <source>
        <dbReference type="SAM" id="MobiDB-lite"/>
    </source>
</evidence>
<reference evidence="10" key="1">
    <citation type="submission" date="2021-02" db="EMBL/GenBank/DDBJ databases">
        <title>Genome sequence Cadophora malorum strain M34.</title>
        <authorList>
            <person name="Stefanovic E."/>
            <person name="Vu D."/>
            <person name="Scully C."/>
            <person name="Dijksterhuis J."/>
            <person name="Roader J."/>
            <person name="Houbraken J."/>
        </authorList>
    </citation>
    <scope>NUCLEOTIDE SEQUENCE</scope>
    <source>
        <strain evidence="10">M34</strain>
    </source>
</reference>
<keyword evidence="4" id="KW-0378">Hydrolase</keyword>
<evidence type="ECO:0000256" key="6">
    <source>
        <dbReference type="ARBA" id="ARBA00023049"/>
    </source>
</evidence>
<gene>
    <name evidence="10" type="ORF">IFR04_007983</name>
</gene>
<evidence type="ECO:0000313" key="10">
    <source>
        <dbReference type="EMBL" id="KAG4418859.1"/>
    </source>
</evidence>
<dbReference type="Proteomes" id="UP000664132">
    <property type="component" value="Unassembled WGS sequence"/>
</dbReference>
<dbReference type="PANTHER" id="PTHR43579:SF1">
    <property type="entry name" value="NEUTRAL METALLOPROTEINASE"/>
    <property type="match status" value="1"/>
</dbReference>
<dbReference type="PRINTS" id="PR00730">
    <property type="entry name" value="THERMOLYSIN"/>
</dbReference>
<evidence type="ECO:0000256" key="3">
    <source>
        <dbReference type="ARBA" id="ARBA00022723"/>
    </source>
</evidence>
<dbReference type="Pfam" id="PF01447">
    <property type="entry name" value="Peptidase_M4"/>
    <property type="match status" value="1"/>
</dbReference>